<dbReference type="EMBL" id="JADGKB010000026">
    <property type="protein sequence ID" value="KAJ3258543.1"/>
    <property type="molecule type" value="Genomic_DNA"/>
</dbReference>
<comment type="caution">
    <text evidence="2">The sequence shown here is derived from an EMBL/GenBank/DDBJ whole genome shotgun (WGS) entry which is preliminary data.</text>
</comment>
<gene>
    <name evidence="2" type="ORF">HK103_003503</name>
</gene>
<proteinExistence type="predicted"/>
<dbReference type="AlphaFoldDB" id="A0AAD5UHR8"/>
<reference evidence="2" key="1">
    <citation type="submission" date="2020-05" db="EMBL/GenBank/DDBJ databases">
        <title>Phylogenomic resolution of chytrid fungi.</title>
        <authorList>
            <person name="Stajich J.E."/>
            <person name="Amses K."/>
            <person name="Simmons R."/>
            <person name="Seto K."/>
            <person name="Myers J."/>
            <person name="Bonds A."/>
            <person name="Quandt C.A."/>
            <person name="Barry K."/>
            <person name="Liu P."/>
            <person name="Grigoriev I."/>
            <person name="Longcore J.E."/>
            <person name="James T.Y."/>
        </authorList>
    </citation>
    <scope>NUCLEOTIDE SEQUENCE</scope>
    <source>
        <strain evidence="2">PLAUS21</strain>
    </source>
</reference>
<name>A0AAD5UHR8_9FUNG</name>
<organism evidence="2 3">
    <name type="scientific">Boothiomyces macroporosus</name>
    <dbReference type="NCBI Taxonomy" id="261099"/>
    <lineage>
        <taxon>Eukaryota</taxon>
        <taxon>Fungi</taxon>
        <taxon>Fungi incertae sedis</taxon>
        <taxon>Chytridiomycota</taxon>
        <taxon>Chytridiomycota incertae sedis</taxon>
        <taxon>Chytridiomycetes</taxon>
        <taxon>Rhizophydiales</taxon>
        <taxon>Terramycetaceae</taxon>
        <taxon>Boothiomyces</taxon>
    </lineage>
</organism>
<accession>A0AAD5UHR8</accession>
<keyword evidence="1" id="KW-0732">Signal</keyword>
<feature type="signal peptide" evidence="1">
    <location>
        <begin position="1"/>
        <end position="16"/>
    </location>
</feature>
<dbReference type="Proteomes" id="UP001210925">
    <property type="component" value="Unassembled WGS sequence"/>
</dbReference>
<keyword evidence="3" id="KW-1185">Reference proteome</keyword>
<feature type="chain" id="PRO_5041987119" evidence="1">
    <location>
        <begin position="17"/>
        <end position="255"/>
    </location>
</feature>
<protein>
    <submittedName>
        <fullName evidence="2">Uncharacterized protein</fullName>
    </submittedName>
</protein>
<evidence type="ECO:0000256" key="1">
    <source>
        <dbReference type="SAM" id="SignalP"/>
    </source>
</evidence>
<evidence type="ECO:0000313" key="2">
    <source>
        <dbReference type="EMBL" id="KAJ3258543.1"/>
    </source>
</evidence>
<evidence type="ECO:0000313" key="3">
    <source>
        <dbReference type="Proteomes" id="UP001210925"/>
    </source>
</evidence>
<sequence length="255" mass="28862">MQFISVSLALLQLVAALPDYDQPHQPSGYQSPNEGHRKNQLKVVLTVDNIWNMTIFDGKQYHHEVGPRDNDGSTNSLGAKNGYAWADVKSFTYDLHGRGPYMVAVDGQDYGVIAGFFGQVYVNDKLFTETGVANTKFVAYDSKYNSPVPADWDNVHFKPDSKWVTPHACNIATTPDLSAWNGGNLQAQFQKLVNNPSTTVNPSWLPACDTPESLNKHVYFRLDIPKRHKRYNKHHYDRKKHGDDDDDVVLKCREH</sequence>